<dbReference type="EnsemblPlants" id="Kaladp0050s0057.2.v1.1">
    <property type="protein sequence ID" value="Kaladp0050s0057.2.v1.1.CDS.1"/>
    <property type="gene ID" value="Kaladp0050s0057.v1.1"/>
</dbReference>
<evidence type="ECO:0000313" key="2">
    <source>
        <dbReference type="Proteomes" id="UP000594263"/>
    </source>
</evidence>
<organism evidence="1 2">
    <name type="scientific">Kalanchoe fedtschenkoi</name>
    <name type="common">Lavender scallops</name>
    <name type="synonym">South American air plant</name>
    <dbReference type="NCBI Taxonomy" id="63787"/>
    <lineage>
        <taxon>Eukaryota</taxon>
        <taxon>Viridiplantae</taxon>
        <taxon>Streptophyta</taxon>
        <taxon>Embryophyta</taxon>
        <taxon>Tracheophyta</taxon>
        <taxon>Spermatophyta</taxon>
        <taxon>Magnoliopsida</taxon>
        <taxon>eudicotyledons</taxon>
        <taxon>Gunneridae</taxon>
        <taxon>Pentapetalae</taxon>
        <taxon>Saxifragales</taxon>
        <taxon>Crassulaceae</taxon>
        <taxon>Kalanchoe</taxon>
    </lineage>
</organism>
<sequence>MVYSQAYASSVGMILSICLAQSTRLYLTDVNSSINGFGMTQVYKIRKLWPVYYV</sequence>
<dbReference type="Gramene" id="Kaladp0050s0057.2.v1.1">
    <property type="protein sequence ID" value="Kaladp0050s0057.2.v1.1.CDS.1"/>
    <property type="gene ID" value="Kaladp0050s0057.v1.1"/>
</dbReference>
<dbReference type="Gramene" id="Kaladp0050s0057.1.v1.1">
    <property type="protein sequence ID" value="Kaladp0050s0057.1.v1.1.CDS.1"/>
    <property type="gene ID" value="Kaladp0050s0057.v1.1"/>
</dbReference>
<keyword evidence="2" id="KW-1185">Reference proteome</keyword>
<dbReference type="Proteomes" id="UP000594263">
    <property type="component" value="Unplaced"/>
</dbReference>
<accession>A0A7N0U0H8</accession>
<proteinExistence type="predicted"/>
<evidence type="ECO:0000313" key="1">
    <source>
        <dbReference type="EnsemblPlants" id="Kaladp0050s0057.1.v1.1.CDS.1"/>
    </source>
</evidence>
<protein>
    <submittedName>
        <fullName evidence="1">Uncharacterized protein</fullName>
    </submittedName>
</protein>
<dbReference type="EnsemblPlants" id="Kaladp0050s0057.1.v1.1">
    <property type="protein sequence ID" value="Kaladp0050s0057.1.v1.1.CDS.1"/>
    <property type="gene ID" value="Kaladp0050s0057.v1.1"/>
</dbReference>
<name>A0A7N0U0H8_KALFE</name>
<reference evidence="1" key="1">
    <citation type="submission" date="2021-01" db="UniProtKB">
        <authorList>
            <consortium name="EnsemblPlants"/>
        </authorList>
    </citation>
    <scope>IDENTIFICATION</scope>
</reference>
<dbReference type="AlphaFoldDB" id="A0A7N0U0H8"/>